<keyword evidence="2" id="KW-0496">Mitochondrion</keyword>
<proteinExistence type="predicted"/>
<reference evidence="2" key="1">
    <citation type="journal article" date="2013" name="Genome Biol. Evol.">
        <title>Strikingly bacteria-like and gene-rich mitochondrial genomes throughout jakobid protists.</title>
        <authorList>
            <person name="Burger G."/>
            <person name="Gray M.W."/>
            <person name="Forget L."/>
            <person name="Lang B.F."/>
        </authorList>
    </citation>
    <scope>NUCLEOTIDE SEQUENCE</scope>
    <source>
        <strain evidence="2">ATCC PRA-185</strain>
    </source>
</reference>
<keyword evidence="1" id="KW-1133">Transmembrane helix</keyword>
<dbReference type="GeneID" id="15332891"/>
<keyword evidence="1" id="KW-0812">Transmembrane</keyword>
<accession>M4Q9D2</accession>
<name>M4Q9D2_ANDGO</name>
<gene>
    <name evidence="2" type="primary">orf97</name>
</gene>
<dbReference type="AlphaFoldDB" id="M4Q9D2"/>
<geneLocation type="mitochondrion" evidence="2"/>
<feature type="transmembrane region" description="Helical" evidence="1">
    <location>
        <begin position="6"/>
        <end position="25"/>
    </location>
</feature>
<keyword evidence="1" id="KW-0472">Membrane</keyword>
<sequence length="97" mass="11701">MKSIYGMNLIIGFFFSWILHDLFFFDIEWVDYGRFSNLYGTQIVWESLSLEGFEDRLIHSNLEIDQDLYELECRFEKSELGLLVLEEFNLFLRKKGE</sequence>
<dbReference type="RefSeq" id="YP_007890533.1">
    <property type="nucleotide sequence ID" value="NC_021124.1"/>
</dbReference>
<organism evidence="2">
    <name type="scientific">Andalucia godoyi</name>
    <name type="common">Flagellate</name>
    <dbReference type="NCBI Taxonomy" id="505711"/>
    <lineage>
        <taxon>Eukaryota</taxon>
        <taxon>Discoba</taxon>
        <taxon>Jakobida</taxon>
        <taxon>Andalucina</taxon>
        <taxon>Andaluciidae</taxon>
        <taxon>Andalucia</taxon>
    </lineage>
</organism>
<evidence type="ECO:0000256" key="1">
    <source>
        <dbReference type="SAM" id="Phobius"/>
    </source>
</evidence>
<protein>
    <submittedName>
        <fullName evidence="2">Uncharacterized protein</fullName>
    </submittedName>
</protein>
<evidence type="ECO:0000313" key="2">
    <source>
        <dbReference type="EMBL" id="AGH24027.1"/>
    </source>
</evidence>
<dbReference type="EMBL" id="KC353352">
    <property type="protein sequence ID" value="AGH24027.1"/>
    <property type="molecule type" value="Genomic_DNA"/>
</dbReference>